<evidence type="ECO:0000313" key="3">
    <source>
        <dbReference type="Proteomes" id="UP001235849"/>
    </source>
</evidence>
<feature type="signal peptide" evidence="1">
    <location>
        <begin position="1"/>
        <end position="29"/>
    </location>
</feature>
<evidence type="ECO:0000313" key="2">
    <source>
        <dbReference type="EMBL" id="MDJ1173879.1"/>
    </source>
</evidence>
<comment type="caution">
    <text evidence="2">The sequence shown here is derived from an EMBL/GenBank/DDBJ whole genome shotgun (WGS) entry which is preliminary data.</text>
</comment>
<evidence type="ECO:0000256" key="1">
    <source>
        <dbReference type="SAM" id="SignalP"/>
    </source>
</evidence>
<dbReference type="EMBL" id="JAQOSO010000031">
    <property type="protein sequence ID" value="MDJ1173879.1"/>
    <property type="molecule type" value="Genomic_DNA"/>
</dbReference>
<keyword evidence="1" id="KW-0732">Signal</keyword>
<gene>
    <name evidence="2" type="ORF">PMG25_07210</name>
</gene>
<dbReference type="Proteomes" id="UP001235849">
    <property type="component" value="Unassembled WGS sequence"/>
</dbReference>
<dbReference type="RefSeq" id="WP_283766221.1">
    <property type="nucleotide sequence ID" value="NZ_JAQOSO010000031.1"/>
</dbReference>
<organism evidence="2 3">
    <name type="scientific">Roseofilum capinflatum BLCC-M114</name>
    <dbReference type="NCBI Taxonomy" id="3022440"/>
    <lineage>
        <taxon>Bacteria</taxon>
        <taxon>Bacillati</taxon>
        <taxon>Cyanobacteriota</taxon>
        <taxon>Cyanophyceae</taxon>
        <taxon>Desertifilales</taxon>
        <taxon>Desertifilaceae</taxon>
        <taxon>Roseofilum</taxon>
        <taxon>Roseofilum capinflatum</taxon>
    </lineage>
</organism>
<proteinExistence type="predicted"/>
<accession>A0ABT7B3X4</accession>
<feature type="chain" id="PRO_5046508751" evidence="1">
    <location>
        <begin position="30"/>
        <end position="175"/>
    </location>
</feature>
<keyword evidence="3" id="KW-1185">Reference proteome</keyword>
<name>A0ABT7B3X4_9CYAN</name>
<reference evidence="2 3" key="1">
    <citation type="submission" date="2023-01" db="EMBL/GenBank/DDBJ databases">
        <title>Novel diversity within Roseofilum (Cyanobacteria; Desertifilaceae) from marine benthic mats with descriptions of four novel species.</title>
        <authorList>
            <person name="Wang Y."/>
            <person name="Berthold D.E."/>
            <person name="Hu J."/>
            <person name="Lefler F.W."/>
            <person name="Laughinghouse H.D. IV."/>
        </authorList>
    </citation>
    <scope>NUCLEOTIDE SEQUENCE [LARGE SCALE GENOMIC DNA]</scope>
    <source>
        <strain evidence="2 3">BLCC-M114</strain>
    </source>
</reference>
<protein>
    <submittedName>
        <fullName evidence="2">Uncharacterized protein</fullName>
    </submittedName>
</protein>
<sequence>MKNLNVLHKSLIALPLLLSSFLLPKPAQADLQVRDASVNNRPTGNVVNYYSRQVCFGINFVGKVHDGYCNYPSNGSERRASNYRVLIDDDRQVFWRRDAAGVRQVQNQVGNRKLRVLSLYNDKGACGAYHLNGYHVGELTQIKSSSGSRLICKIGFGGRVLEFQQGDFDFAIYAQ</sequence>